<reference evidence="2 3" key="1">
    <citation type="submission" date="2014-03" db="EMBL/GenBank/DDBJ databases">
        <authorList>
            <person name="Sibley D."/>
            <person name="Venepally P."/>
            <person name="Karamycheva S."/>
            <person name="Hadjithomas M."/>
            <person name="Khan A."/>
            <person name="Brunk B."/>
            <person name="Roos D."/>
            <person name="Caler E."/>
            <person name="Lorenzi H."/>
        </authorList>
    </citation>
    <scope>NUCLEOTIDE SEQUENCE [LARGE SCALE GENOMIC DNA]</scope>
    <source>
        <strain evidence="3">p89</strain>
    </source>
</reference>
<organism evidence="2 3">
    <name type="scientific">Toxoplasma gondii p89</name>
    <dbReference type="NCBI Taxonomy" id="943119"/>
    <lineage>
        <taxon>Eukaryota</taxon>
        <taxon>Sar</taxon>
        <taxon>Alveolata</taxon>
        <taxon>Apicomplexa</taxon>
        <taxon>Conoidasida</taxon>
        <taxon>Coccidia</taxon>
        <taxon>Eucoccidiorida</taxon>
        <taxon>Eimeriorina</taxon>
        <taxon>Sarcocystidae</taxon>
        <taxon>Toxoplasma</taxon>
    </lineage>
</organism>
<protein>
    <submittedName>
        <fullName evidence="2">Uncharacterized protein</fullName>
    </submittedName>
</protein>
<accession>A0A086J6V0</accession>
<name>A0A086J6V0_TOXGO</name>
<dbReference type="OrthoDB" id="433917at2759"/>
<dbReference type="VEuPathDB" id="ToxoDB:TGP89_207020"/>
<comment type="caution">
    <text evidence="2">The sequence shown here is derived from an EMBL/GenBank/DDBJ whole genome shotgun (WGS) entry which is preliminary data.</text>
</comment>
<evidence type="ECO:0000313" key="3">
    <source>
        <dbReference type="Proteomes" id="UP000028828"/>
    </source>
</evidence>
<evidence type="ECO:0000256" key="1">
    <source>
        <dbReference type="SAM" id="MobiDB-lite"/>
    </source>
</evidence>
<sequence length="141" mass="15973">MRNAIFPRIDFLRYLKKIHVSYCPTRPKTEIAKQLIMRVTSESVKKKFPHLQASWEMLAYDAPATVEVELLDGRRVRRIIDGYSKAEKKKIVDDWRFTANMEPWPEVLGPQPRGARNSTCGRGEAGAEASTGNGESLNGPK</sequence>
<dbReference type="Proteomes" id="UP000028828">
    <property type="component" value="Unassembled WGS sequence"/>
</dbReference>
<gene>
    <name evidence="2" type="ORF">TGP89_207020</name>
</gene>
<dbReference type="AlphaFoldDB" id="A0A086J6V0"/>
<feature type="compositionally biased region" description="Polar residues" evidence="1">
    <location>
        <begin position="130"/>
        <end position="141"/>
    </location>
</feature>
<feature type="region of interest" description="Disordered" evidence="1">
    <location>
        <begin position="106"/>
        <end position="141"/>
    </location>
</feature>
<dbReference type="Gene3D" id="3.40.30.10">
    <property type="entry name" value="Glutaredoxin"/>
    <property type="match status" value="1"/>
</dbReference>
<dbReference type="EMBL" id="AEYI02002551">
    <property type="protein sequence ID" value="KFG27868.1"/>
    <property type="molecule type" value="Genomic_DNA"/>
</dbReference>
<evidence type="ECO:0000313" key="2">
    <source>
        <dbReference type="EMBL" id="KFG27868.1"/>
    </source>
</evidence>
<proteinExistence type="predicted"/>